<feature type="transmembrane region" description="Helical" evidence="1">
    <location>
        <begin position="9"/>
        <end position="28"/>
    </location>
</feature>
<comment type="caution">
    <text evidence="2">The sequence shown here is derived from an EMBL/GenBank/DDBJ whole genome shotgun (WGS) entry which is preliminary data.</text>
</comment>
<dbReference type="RefSeq" id="WP_259828629.1">
    <property type="nucleotide sequence ID" value="NZ_JANZQH010000003.1"/>
</dbReference>
<proteinExistence type="predicted"/>
<keyword evidence="3" id="KW-1185">Reference proteome</keyword>
<keyword evidence="1" id="KW-1133">Transmembrane helix</keyword>
<dbReference type="Proteomes" id="UP001142057">
    <property type="component" value="Unassembled WGS sequence"/>
</dbReference>
<feature type="transmembrane region" description="Helical" evidence="1">
    <location>
        <begin position="40"/>
        <end position="59"/>
    </location>
</feature>
<keyword evidence="1" id="KW-0812">Transmembrane</keyword>
<sequence>MKTKFTIKSLLPSILSIAFLFLVVLTLPTFFRDPYYEKNLFAIFFPFLFTFSFIVLFFGEVRTKCIILKINRNEIIIKRFWGLQTKSYQFSEIEGWKYSHLTSKGGTYQYLYLYKNGSKIAKISQFYHVNYYQIKNQIQAQFKYLGYEKFSYIDEFKETFR</sequence>
<keyword evidence="1" id="KW-0472">Membrane</keyword>
<organism evidence="2 3">
    <name type="scientific">Chryseobacterium pyrolae</name>
    <dbReference type="NCBI Taxonomy" id="2987481"/>
    <lineage>
        <taxon>Bacteria</taxon>
        <taxon>Pseudomonadati</taxon>
        <taxon>Bacteroidota</taxon>
        <taxon>Flavobacteriia</taxon>
        <taxon>Flavobacteriales</taxon>
        <taxon>Weeksellaceae</taxon>
        <taxon>Chryseobacterium group</taxon>
        <taxon>Chryseobacterium</taxon>
    </lineage>
</organism>
<gene>
    <name evidence="2" type="ORF">NZD88_08060</name>
</gene>
<protein>
    <submittedName>
        <fullName evidence="2">Uncharacterized protein</fullName>
    </submittedName>
</protein>
<accession>A0ABT2IFY0</accession>
<evidence type="ECO:0000313" key="3">
    <source>
        <dbReference type="Proteomes" id="UP001142057"/>
    </source>
</evidence>
<dbReference type="EMBL" id="JANZQH010000003">
    <property type="protein sequence ID" value="MCT2407489.1"/>
    <property type="molecule type" value="Genomic_DNA"/>
</dbReference>
<name>A0ABT2IFY0_9FLAO</name>
<evidence type="ECO:0000256" key="1">
    <source>
        <dbReference type="SAM" id="Phobius"/>
    </source>
</evidence>
<reference evidence="2" key="1">
    <citation type="submission" date="2022-08" db="EMBL/GenBank/DDBJ databases">
        <title>Chryseobacterium antibioticum,isolated from the rhizosphere soil of Pyrola in Tibet.</title>
        <authorList>
            <person name="Kan Y."/>
        </authorList>
    </citation>
    <scope>NUCLEOTIDE SEQUENCE</scope>
    <source>
        <strain evidence="2">Pc2-12</strain>
    </source>
</reference>
<evidence type="ECO:0000313" key="2">
    <source>
        <dbReference type="EMBL" id="MCT2407489.1"/>
    </source>
</evidence>